<dbReference type="GO" id="GO:0008270">
    <property type="term" value="F:zinc ion binding"/>
    <property type="evidence" value="ECO:0007669"/>
    <property type="project" value="UniProtKB-KW"/>
</dbReference>
<protein>
    <recommendedName>
        <fullName evidence="7">THAP-type domain-containing protein</fullName>
    </recommendedName>
</protein>
<sequence length="196" mass="22418">MGKTKYKTCLVPMCINSAIKMPSKIFIRLPNSANQTRREKWSTACRRNTEDISEKSGGVYVCEDHFNLKEDMENYIQFKLMGGNTKIKMKPGVVPHIFNSKPDRKRACVQPSRPTSVNRAKPMTSKHRCHCAKRRIVDEALASIASTTTSSSVENLENIKPVQVFNEKENQELEKKKQNRSNQANKKQVDVTFLKK</sequence>
<evidence type="ECO:0000313" key="9">
    <source>
        <dbReference type="Proteomes" id="UP001152799"/>
    </source>
</evidence>
<dbReference type="OrthoDB" id="8196774at2759"/>
<dbReference type="Pfam" id="PF05485">
    <property type="entry name" value="THAP"/>
    <property type="match status" value="1"/>
</dbReference>
<dbReference type="EMBL" id="OU892283">
    <property type="protein sequence ID" value="CAG9771292.1"/>
    <property type="molecule type" value="Genomic_DNA"/>
</dbReference>
<dbReference type="SMART" id="SM00980">
    <property type="entry name" value="THAP"/>
    <property type="match status" value="1"/>
</dbReference>
<feature type="domain" description="THAP-type" evidence="7">
    <location>
        <begin position="1"/>
        <end position="98"/>
    </location>
</feature>
<dbReference type="GO" id="GO:0003677">
    <property type="term" value="F:DNA binding"/>
    <property type="evidence" value="ECO:0007669"/>
    <property type="project" value="UniProtKB-UniRule"/>
</dbReference>
<feature type="region of interest" description="Disordered" evidence="6">
    <location>
        <begin position="106"/>
        <end position="126"/>
    </location>
</feature>
<keyword evidence="9" id="KW-1185">Reference proteome</keyword>
<name>A0A9N9MTP1_9CUCU</name>
<evidence type="ECO:0000256" key="5">
    <source>
        <dbReference type="PROSITE-ProRule" id="PRU00309"/>
    </source>
</evidence>
<dbReference type="AlphaFoldDB" id="A0A9N9MTP1"/>
<dbReference type="PROSITE" id="PS50950">
    <property type="entry name" value="ZF_THAP"/>
    <property type="match status" value="1"/>
</dbReference>
<dbReference type="SUPFAM" id="SSF57716">
    <property type="entry name" value="Glucocorticoid receptor-like (DNA-binding domain)"/>
    <property type="match status" value="1"/>
</dbReference>
<gene>
    <name evidence="8" type="ORF">CEUTPL_LOCUS11730</name>
</gene>
<feature type="region of interest" description="Disordered" evidence="6">
    <location>
        <begin position="170"/>
        <end position="196"/>
    </location>
</feature>
<keyword evidence="4 5" id="KW-0238">DNA-binding</keyword>
<proteinExistence type="predicted"/>
<reference evidence="8" key="1">
    <citation type="submission" date="2022-01" db="EMBL/GenBank/DDBJ databases">
        <authorList>
            <person name="King R."/>
        </authorList>
    </citation>
    <scope>NUCLEOTIDE SEQUENCE</scope>
</reference>
<evidence type="ECO:0000256" key="3">
    <source>
        <dbReference type="ARBA" id="ARBA00022833"/>
    </source>
</evidence>
<keyword evidence="3" id="KW-0862">Zinc</keyword>
<dbReference type="Proteomes" id="UP001152799">
    <property type="component" value="Chromosome 7"/>
</dbReference>
<evidence type="ECO:0000256" key="1">
    <source>
        <dbReference type="ARBA" id="ARBA00022723"/>
    </source>
</evidence>
<keyword evidence="1" id="KW-0479">Metal-binding</keyword>
<evidence type="ECO:0000313" key="8">
    <source>
        <dbReference type="EMBL" id="CAG9771292.1"/>
    </source>
</evidence>
<accession>A0A9N9MTP1</accession>
<keyword evidence="2 5" id="KW-0863">Zinc-finger</keyword>
<organism evidence="8 9">
    <name type="scientific">Ceutorhynchus assimilis</name>
    <name type="common">cabbage seed weevil</name>
    <dbReference type="NCBI Taxonomy" id="467358"/>
    <lineage>
        <taxon>Eukaryota</taxon>
        <taxon>Metazoa</taxon>
        <taxon>Ecdysozoa</taxon>
        <taxon>Arthropoda</taxon>
        <taxon>Hexapoda</taxon>
        <taxon>Insecta</taxon>
        <taxon>Pterygota</taxon>
        <taxon>Neoptera</taxon>
        <taxon>Endopterygota</taxon>
        <taxon>Coleoptera</taxon>
        <taxon>Polyphaga</taxon>
        <taxon>Cucujiformia</taxon>
        <taxon>Curculionidae</taxon>
        <taxon>Ceutorhynchinae</taxon>
        <taxon>Ceutorhynchus</taxon>
    </lineage>
</organism>
<evidence type="ECO:0000256" key="4">
    <source>
        <dbReference type="ARBA" id="ARBA00023125"/>
    </source>
</evidence>
<evidence type="ECO:0000259" key="7">
    <source>
        <dbReference type="PROSITE" id="PS50950"/>
    </source>
</evidence>
<evidence type="ECO:0000256" key="2">
    <source>
        <dbReference type="ARBA" id="ARBA00022771"/>
    </source>
</evidence>
<dbReference type="InterPro" id="IPR006612">
    <property type="entry name" value="THAP_Znf"/>
</dbReference>
<evidence type="ECO:0000256" key="6">
    <source>
        <dbReference type="SAM" id="MobiDB-lite"/>
    </source>
</evidence>